<protein>
    <submittedName>
        <fullName evidence="1">Uncharacterized protein</fullName>
    </submittedName>
</protein>
<accession>A0A5E4SJC5</accession>
<evidence type="ECO:0000313" key="2">
    <source>
        <dbReference type="Proteomes" id="UP000384354"/>
    </source>
</evidence>
<sequence>MAYAADVACALFPVPVHCLLQIPMRLPFALAALDWIAPRDVQGARIALDLDGQRGWTCRVDGGYCVATALTLPPHAHMQVHRHAHPHAQPLAAALDDDPALARWLLRLCLVLAGQPALRDDSLCLANDVLWWVHRFDAGEPAARVEAQLRRQLLACMMVTSQGTRADAVPPASFTPHASGRPAGAADASRRLHALRRC</sequence>
<organism evidence="1 2">
    <name type="scientific">Pandoraea cepalis</name>
    <dbReference type="NCBI Taxonomy" id="2508294"/>
    <lineage>
        <taxon>Bacteria</taxon>
        <taxon>Pseudomonadati</taxon>
        <taxon>Pseudomonadota</taxon>
        <taxon>Betaproteobacteria</taxon>
        <taxon>Burkholderiales</taxon>
        <taxon>Burkholderiaceae</taxon>
        <taxon>Pandoraea</taxon>
    </lineage>
</organism>
<dbReference type="Proteomes" id="UP000384354">
    <property type="component" value="Unassembled WGS sequence"/>
</dbReference>
<evidence type="ECO:0000313" key="1">
    <source>
        <dbReference type="EMBL" id="VVD75395.1"/>
    </source>
</evidence>
<dbReference type="EMBL" id="CABPSL010000001">
    <property type="protein sequence ID" value="VVD75395.1"/>
    <property type="molecule type" value="Genomic_DNA"/>
</dbReference>
<gene>
    <name evidence="1" type="ORF">PCE31106_00831</name>
</gene>
<dbReference type="AlphaFoldDB" id="A0A5E4SJC5"/>
<name>A0A5E4SJC5_9BURK</name>
<reference evidence="1 2" key="1">
    <citation type="submission" date="2019-08" db="EMBL/GenBank/DDBJ databases">
        <authorList>
            <person name="Peeters C."/>
        </authorList>
    </citation>
    <scope>NUCLEOTIDE SEQUENCE [LARGE SCALE GENOMIC DNA]</scope>
    <source>
        <strain evidence="1 2">LMG 31106</strain>
    </source>
</reference>
<proteinExistence type="predicted"/>